<dbReference type="GO" id="GO:0016491">
    <property type="term" value="F:oxidoreductase activity"/>
    <property type="evidence" value="ECO:0007669"/>
    <property type="project" value="InterPro"/>
</dbReference>
<organism evidence="11 12">
    <name type="scientific">Thiobacillus denitrificans</name>
    <dbReference type="NCBI Taxonomy" id="36861"/>
    <lineage>
        <taxon>Bacteria</taxon>
        <taxon>Pseudomonadati</taxon>
        <taxon>Pseudomonadota</taxon>
        <taxon>Betaproteobacteria</taxon>
        <taxon>Nitrosomonadales</taxon>
        <taxon>Thiobacillaceae</taxon>
        <taxon>Thiobacillus</taxon>
    </lineage>
</organism>
<dbReference type="PROSITE" id="PS51352">
    <property type="entry name" value="THIOREDOXIN_2"/>
    <property type="match status" value="1"/>
</dbReference>
<keyword evidence="6" id="KW-0676">Redox-active center</keyword>
<accession>A0A106BN19</accession>
<evidence type="ECO:0000256" key="4">
    <source>
        <dbReference type="ARBA" id="ARBA00022764"/>
    </source>
</evidence>
<evidence type="ECO:0000256" key="8">
    <source>
        <dbReference type="PIRSR" id="PIRSR001488-1"/>
    </source>
</evidence>
<dbReference type="PATRIC" id="fig|36861.3.peg.1649"/>
<dbReference type="InterPro" id="IPR036249">
    <property type="entry name" value="Thioredoxin-like_sf"/>
</dbReference>
<dbReference type="Proteomes" id="UP000064243">
    <property type="component" value="Unassembled WGS sequence"/>
</dbReference>
<proteinExistence type="inferred from homology"/>
<dbReference type="InterPro" id="IPR001853">
    <property type="entry name" value="DSBA-like_thioredoxin_dom"/>
</dbReference>
<keyword evidence="12" id="KW-1185">Reference proteome</keyword>
<dbReference type="SUPFAM" id="SSF52833">
    <property type="entry name" value="Thioredoxin-like"/>
    <property type="match status" value="1"/>
</dbReference>
<feature type="signal peptide" evidence="9">
    <location>
        <begin position="1"/>
        <end position="20"/>
    </location>
</feature>
<dbReference type="PANTHER" id="PTHR35891">
    <property type="entry name" value="THIOL:DISULFIDE INTERCHANGE PROTEIN DSBA"/>
    <property type="match status" value="1"/>
</dbReference>
<feature type="chain" id="PRO_5007125678" description="Thiol:disulfide interchange protein" evidence="9">
    <location>
        <begin position="21"/>
        <end position="216"/>
    </location>
</feature>
<dbReference type="InterPro" id="IPR023205">
    <property type="entry name" value="DsbA/DsbL"/>
</dbReference>
<name>A0A106BN19_THIDE</name>
<evidence type="ECO:0000313" key="11">
    <source>
        <dbReference type="EMBL" id="KVW95485.1"/>
    </source>
</evidence>
<gene>
    <name evidence="11" type="ORF">ABW22_09940</name>
</gene>
<dbReference type="PIRSF" id="PIRSF001488">
    <property type="entry name" value="Tdi_protein"/>
    <property type="match status" value="1"/>
</dbReference>
<keyword evidence="4 7" id="KW-0574">Periplasm</keyword>
<evidence type="ECO:0000256" key="2">
    <source>
        <dbReference type="ARBA" id="ARBA00005791"/>
    </source>
</evidence>
<sequence length="216" mass="24116">MFTRALAFLAATVLSLSALAAAPEAFEGHEYTRLKNAQPVATGNKVEVLEFFWYRCPHCFQLEPGLNAWVKTLPKDAQVRRVPAVFRDDWMPGAKLYYTLEQMNLLDRLHHKVFDAYHVENINLNDPAMLGGWIAKQGVDRKKFEGIYNSFSTQSKATQGAQLATTYAISGVPAFIIDGKYTTSVSMAGSQARLFEVLDQLIVKARAERGSKKPAK</sequence>
<dbReference type="PANTHER" id="PTHR35891:SF3">
    <property type="entry name" value="THIOL:DISULFIDE INTERCHANGE PROTEIN DSBL"/>
    <property type="match status" value="1"/>
</dbReference>
<dbReference type="CDD" id="cd03019">
    <property type="entry name" value="DsbA_DsbA"/>
    <property type="match status" value="1"/>
</dbReference>
<feature type="disulfide bond" description="Redox-active" evidence="8">
    <location>
        <begin position="56"/>
        <end position="59"/>
    </location>
</feature>
<evidence type="ECO:0000256" key="6">
    <source>
        <dbReference type="ARBA" id="ARBA00023284"/>
    </source>
</evidence>
<evidence type="ECO:0000259" key="10">
    <source>
        <dbReference type="PROSITE" id="PS51352"/>
    </source>
</evidence>
<evidence type="ECO:0000256" key="3">
    <source>
        <dbReference type="ARBA" id="ARBA00022729"/>
    </source>
</evidence>
<dbReference type="InterPro" id="IPR050824">
    <property type="entry name" value="Thiol_disulfide_DsbA"/>
</dbReference>
<evidence type="ECO:0000313" key="12">
    <source>
        <dbReference type="Proteomes" id="UP000064243"/>
    </source>
</evidence>
<dbReference type="STRING" id="1123392.GCA_000376425_03139"/>
<comment type="subcellular location">
    <subcellularLocation>
        <location evidence="1 7">Periplasm</location>
    </subcellularLocation>
</comment>
<comment type="similarity">
    <text evidence="2">Belongs to the thioredoxin family. DsbA subfamily.</text>
</comment>
<evidence type="ECO:0000256" key="5">
    <source>
        <dbReference type="ARBA" id="ARBA00023157"/>
    </source>
</evidence>
<reference evidence="11 12" key="1">
    <citation type="journal article" date="2015" name="Appl. Environ. Microbiol.">
        <title>Aerobic and Anaerobic Thiosulfate Oxidation by a Cold-Adapted, Subglacial Chemoautotroph.</title>
        <authorList>
            <person name="Harrold Z.R."/>
            <person name="Skidmore M.L."/>
            <person name="Hamilton T.L."/>
            <person name="Desch L."/>
            <person name="Amada K."/>
            <person name="van Gelder W."/>
            <person name="Glover K."/>
            <person name="Roden E.E."/>
            <person name="Boyd E.S."/>
        </authorList>
    </citation>
    <scope>NUCLEOTIDE SEQUENCE [LARGE SCALE GENOMIC DNA]</scope>
    <source>
        <strain evidence="11 12">RG</strain>
    </source>
</reference>
<dbReference type="OrthoDB" id="9784896at2"/>
<protein>
    <recommendedName>
        <fullName evidence="7">Thiol:disulfide interchange protein</fullName>
    </recommendedName>
</protein>
<dbReference type="Gene3D" id="3.40.30.10">
    <property type="entry name" value="Glutaredoxin"/>
    <property type="match status" value="1"/>
</dbReference>
<evidence type="ECO:0000256" key="9">
    <source>
        <dbReference type="SAM" id="SignalP"/>
    </source>
</evidence>
<evidence type="ECO:0000256" key="7">
    <source>
        <dbReference type="PIRNR" id="PIRNR001488"/>
    </source>
</evidence>
<dbReference type="GO" id="GO:0042597">
    <property type="term" value="C:periplasmic space"/>
    <property type="evidence" value="ECO:0007669"/>
    <property type="project" value="UniProtKB-SubCell"/>
</dbReference>
<evidence type="ECO:0000256" key="1">
    <source>
        <dbReference type="ARBA" id="ARBA00004418"/>
    </source>
</evidence>
<dbReference type="Pfam" id="PF01323">
    <property type="entry name" value="DSBA"/>
    <property type="match status" value="1"/>
</dbReference>
<comment type="caution">
    <text evidence="11">The sequence shown here is derived from an EMBL/GenBank/DDBJ whole genome shotgun (WGS) entry which is preliminary data.</text>
</comment>
<dbReference type="RefSeq" id="WP_059755704.1">
    <property type="nucleotide sequence ID" value="NZ_LDUG01000025.1"/>
</dbReference>
<dbReference type="InterPro" id="IPR013766">
    <property type="entry name" value="Thioredoxin_domain"/>
</dbReference>
<dbReference type="EMBL" id="LDUG01000025">
    <property type="protein sequence ID" value="KVW95485.1"/>
    <property type="molecule type" value="Genomic_DNA"/>
</dbReference>
<feature type="domain" description="Thioredoxin" evidence="10">
    <location>
        <begin position="12"/>
        <end position="203"/>
    </location>
</feature>
<keyword evidence="5 7" id="KW-1015">Disulfide bond</keyword>
<keyword evidence="3 9" id="KW-0732">Signal</keyword>
<dbReference type="AlphaFoldDB" id="A0A106BN19"/>